<accession>A0A8H7KK56</accession>
<dbReference type="PANTHER" id="PTHR28110">
    <property type="entry name" value="TRANSMEMBRANE PROTEIN"/>
    <property type="match status" value="1"/>
</dbReference>
<proteinExistence type="predicted"/>
<dbReference type="InterPro" id="IPR055323">
    <property type="entry name" value="C57A10.07/YOR238W"/>
</dbReference>
<dbReference type="EMBL" id="JABXXO010000003">
    <property type="protein sequence ID" value="KAF7783047.1"/>
    <property type="molecule type" value="Genomic_DNA"/>
</dbReference>
<feature type="transmembrane region" description="Helical" evidence="1">
    <location>
        <begin position="35"/>
        <end position="52"/>
    </location>
</feature>
<dbReference type="GO" id="GO:0005737">
    <property type="term" value="C:cytoplasm"/>
    <property type="evidence" value="ECO:0007669"/>
    <property type="project" value="TreeGrafter"/>
</dbReference>
<sequence>MLPSPATSAKRSGFRRIDVGPPRNITKRLLSRSRFTNLGIIILLLITLFSLYHNLRFWLASFATYPDTCLAPPTIRNSNQSAKFGSVLWATVTRPRSLKDLNHLVVIPGHAIWIGNDTGKRLDDSEWILEPYQKGKARLEALYQHIQRGLTIGREDLHSLVVFSGGQTRSNSIMTEAQSYLRLASSIDRSALPPDNFDRLTTEDHALDSFQNLLFSIARFKEYTGRYPEQITVVGYEFKRRRFEDLHRAAIHWPENKFNYHGIDPNDDEHVRIATEGERANGFIPYSKDAYGCHTPLLDKRQNRNPFQRFHSYYFSAPELDQLLDWCPGTQTEGWTALFPQQLPWYDPA</sequence>
<comment type="caution">
    <text evidence="2">The sequence shown here is derived from an EMBL/GenBank/DDBJ whole genome shotgun (WGS) entry which is preliminary data.</text>
</comment>
<dbReference type="PANTHER" id="PTHR28110:SF1">
    <property type="entry name" value="TRANSMEMBRANE PROTEIN"/>
    <property type="match status" value="1"/>
</dbReference>
<keyword evidence="1" id="KW-0812">Transmembrane</keyword>
<dbReference type="Proteomes" id="UP000629468">
    <property type="component" value="Unassembled WGS sequence"/>
</dbReference>
<keyword evidence="1" id="KW-1133">Transmembrane helix</keyword>
<evidence type="ECO:0008006" key="4">
    <source>
        <dbReference type="Google" id="ProtNLM"/>
    </source>
</evidence>
<protein>
    <recommendedName>
        <fullName evidence="4">DUF218 domain-containing protein</fullName>
    </recommendedName>
</protein>
<keyword evidence="1" id="KW-0472">Membrane</keyword>
<evidence type="ECO:0000256" key="1">
    <source>
        <dbReference type="SAM" id="Phobius"/>
    </source>
</evidence>
<evidence type="ECO:0000313" key="2">
    <source>
        <dbReference type="EMBL" id="KAF7783047.1"/>
    </source>
</evidence>
<gene>
    <name evidence="2" type="ORF">Agabi119p4_2423</name>
</gene>
<organism evidence="2 3">
    <name type="scientific">Agaricus bisporus var. burnettii</name>
    <dbReference type="NCBI Taxonomy" id="192524"/>
    <lineage>
        <taxon>Eukaryota</taxon>
        <taxon>Fungi</taxon>
        <taxon>Dikarya</taxon>
        <taxon>Basidiomycota</taxon>
        <taxon>Agaricomycotina</taxon>
        <taxon>Agaricomycetes</taxon>
        <taxon>Agaricomycetidae</taxon>
        <taxon>Agaricales</taxon>
        <taxon>Agaricineae</taxon>
        <taxon>Agaricaceae</taxon>
        <taxon>Agaricus</taxon>
    </lineage>
</organism>
<dbReference type="AlphaFoldDB" id="A0A8H7KK56"/>
<name>A0A8H7KK56_AGABI</name>
<evidence type="ECO:0000313" key="3">
    <source>
        <dbReference type="Proteomes" id="UP000629468"/>
    </source>
</evidence>
<reference evidence="2 3" key="1">
    <citation type="journal article" name="Sci. Rep.">
        <title>Telomere-to-telomere assembled and centromere annotated genomes of the two main subspecies of the button mushroom Agaricus bisporus reveal especially polymorphic chromosome ends.</title>
        <authorList>
            <person name="Sonnenberg A.S.M."/>
            <person name="Sedaghat-Telgerd N."/>
            <person name="Lavrijssen B."/>
            <person name="Ohm R.A."/>
            <person name="Hendrickx P.M."/>
            <person name="Scholtmeijer K."/>
            <person name="Baars J.J.P."/>
            <person name="van Peer A."/>
        </authorList>
    </citation>
    <scope>NUCLEOTIDE SEQUENCE [LARGE SCALE GENOMIC DNA]</scope>
    <source>
        <strain evidence="2 3">H119_p4</strain>
    </source>
</reference>